<dbReference type="EMBL" id="HBNR01048208">
    <property type="protein sequence ID" value="CAE4610603.1"/>
    <property type="molecule type" value="Transcribed_RNA"/>
</dbReference>
<gene>
    <name evidence="3" type="ORF">AMON00008_LOCUS33626</name>
</gene>
<proteinExistence type="predicted"/>
<feature type="transmembrane region" description="Helical" evidence="2">
    <location>
        <begin position="85"/>
        <end position="107"/>
    </location>
</feature>
<protein>
    <submittedName>
        <fullName evidence="3">Uncharacterized protein</fullName>
    </submittedName>
</protein>
<organism evidence="3">
    <name type="scientific">Alexandrium monilatum</name>
    <dbReference type="NCBI Taxonomy" id="311494"/>
    <lineage>
        <taxon>Eukaryota</taxon>
        <taxon>Sar</taxon>
        <taxon>Alveolata</taxon>
        <taxon>Dinophyceae</taxon>
        <taxon>Gonyaulacales</taxon>
        <taxon>Pyrocystaceae</taxon>
        <taxon>Alexandrium</taxon>
    </lineage>
</organism>
<keyword evidence="2" id="KW-1133">Transmembrane helix</keyword>
<feature type="transmembrane region" description="Helical" evidence="2">
    <location>
        <begin position="307"/>
        <end position="327"/>
    </location>
</feature>
<keyword evidence="2" id="KW-0812">Transmembrane</keyword>
<feature type="region of interest" description="Disordered" evidence="1">
    <location>
        <begin position="1"/>
        <end position="29"/>
    </location>
</feature>
<sequence>MAGSAAADQQPVARDSSEEEESSPLLDHFGEEEARAASKEYGAFGGSDRVSSIAEELAQHGSKYDWIVEAHAFQEYPHALVCARLTYVFLLMVVLMSVVILLFYYFLGVVQIEREYYWYDRIKVPTLILCPDWGRGDSGPGGFRSFVMGSVTRGLFPSAEGLTRTINHTVHDCVEAGQVRCKCVGFGSEYLEKHAHSTDLVSVRFGAVSSSPAFFFGFGDPGHALEGAHTYGYGLLRTRSLGYLTLHLLDVKDEKIRMSLRGGNISHFRDTRIYDWEQAGNAVPSADNHTELLFGFKTFQVTRDKTFAAIWSPFAIATVIAMGMSLINNLNIFGLVWPQQQHPIFTQREPSILLRCLCGRCGCMQRRLHRTRPRTRLEMLLAEHQEQMHSPRVGTSRNV</sequence>
<dbReference type="AlphaFoldDB" id="A0A7S4UWY1"/>
<reference evidence="3" key="1">
    <citation type="submission" date="2021-01" db="EMBL/GenBank/DDBJ databases">
        <authorList>
            <person name="Corre E."/>
            <person name="Pelletier E."/>
            <person name="Niang G."/>
            <person name="Scheremetjew M."/>
            <person name="Finn R."/>
            <person name="Kale V."/>
            <person name="Holt S."/>
            <person name="Cochrane G."/>
            <person name="Meng A."/>
            <person name="Brown T."/>
            <person name="Cohen L."/>
        </authorList>
    </citation>
    <scope>NUCLEOTIDE SEQUENCE</scope>
    <source>
        <strain evidence="3">CCMP3105</strain>
    </source>
</reference>
<name>A0A7S4UWY1_9DINO</name>
<keyword evidence="2" id="KW-0472">Membrane</keyword>
<evidence type="ECO:0000256" key="2">
    <source>
        <dbReference type="SAM" id="Phobius"/>
    </source>
</evidence>
<evidence type="ECO:0000313" key="3">
    <source>
        <dbReference type="EMBL" id="CAE4610603.1"/>
    </source>
</evidence>
<evidence type="ECO:0000256" key="1">
    <source>
        <dbReference type="SAM" id="MobiDB-lite"/>
    </source>
</evidence>
<accession>A0A7S4UWY1</accession>